<protein>
    <submittedName>
        <fullName evidence="3">Uncharacterized protein</fullName>
    </submittedName>
</protein>
<accession>A0A0S1XDF3</accession>
<organism evidence="3 4">
    <name type="scientific">Thermococcus barophilus</name>
    <dbReference type="NCBI Taxonomy" id="55802"/>
    <lineage>
        <taxon>Archaea</taxon>
        <taxon>Methanobacteriati</taxon>
        <taxon>Methanobacteriota</taxon>
        <taxon>Thermococci</taxon>
        <taxon>Thermococcales</taxon>
        <taxon>Thermococcaceae</taxon>
        <taxon>Thermococcus</taxon>
    </lineage>
</organism>
<evidence type="ECO:0000256" key="2">
    <source>
        <dbReference type="SAM" id="Phobius"/>
    </source>
</evidence>
<sequence length="541" mass="61600">MKRVTLIIAITLFLLPLASAQFIVFSSQGEILVLSGDYTEGTFILKNDQNFDFKIVSFWKYVVLDERLNRVEGFRLELQKTIYNEWTSGETREISYKLFVNESVKPGNYQIVLTFWGFLESGDIYIITAKIPVKVIDKPLIFEEAITYVKERPFSSNYVLNGETVVVSSHIKNLKNSIIPLKASTYLERNGKKYLLVTKTVNLTKGDNIVRFEIPIPYDLPSGNYKLVYLLEYPGGTYSFSKEYYIQFGVELSALSLKSTQVMEDFENEAYVTLTSERDIKVNVTLLTYDKNGELLHKYAETVQLQKGTNIVRFSLSSAPPGEVKVLVKVTYDGIFLGERSATYHVMAYPKIDSVTYRILYNGKVEFTVAIMNENSKKIEGVLHYKITAANETLYKGLKDITLFPGENKVRLEFTLPEGEAEYQFVLSAFGKNTIKEGTVYIEKQTPTQTLSSPSSSSTIKTKETTSQLIGGEHKEKKTWVMYLVGILIAAVLTAVLIGLVKSDKKKKRKRPRPKKKSPLGKYKKPKIPKFVEKRELPKKR</sequence>
<dbReference type="PATRIC" id="fig|55802.8.peg.1871"/>
<keyword evidence="2" id="KW-1133">Transmembrane helix</keyword>
<feature type="region of interest" description="Disordered" evidence="1">
    <location>
        <begin position="503"/>
        <end position="541"/>
    </location>
</feature>
<dbReference type="EMBL" id="CP013050">
    <property type="protein sequence ID" value="ALM75797.1"/>
    <property type="molecule type" value="Genomic_DNA"/>
</dbReference>
<keyword evidence="2" id="KW-0472">Membrane</keyword>
<gene>
    <name evidence="3" type="ORF">TBCH5v1_1890</name>
</gene>
<feature type="transmembrane region" description="Helical" evidence="2">
    <location>
        <begin position="480"/>
        <end position="501"/>
    </location>
</feature>
<dbReference type="AlphaFoldDB" id="A0A0S1XDF3"/>
<evidence type="ECO:0000256" key="1">
    <source>
        <dbReference type="SAM" id="MobiDB-lite"/>
    </source>
</evidence>
<dbReference type="STRING" id="55802.TBCH5v1_1890"/>
<evidence type="ECO:0000313" key="3">
    <source>
        <dbReference type="EMBL" id="ALM75797.1"/>
    </source>
</evidence>
<dbReference type="RefSeq" id="WP_056934325.1">
    <property type="nucleotide sequence ID" value="NZ_CP013050.1"/>
</dbReference>
<evidence type="ECO:0000313" key="4">
    <source>
        <dbReference type="Proteomes" id="UP000066042"/>
    </source>
</evidence>
<dbReference type="Proteomes" id="UP000066042">
    <property type="component" value="Chromosome"/>
</dbReference>
<feature type="compositionally biased region" description="Basic residues" evidence="1">
    <location>
        <begin position="504"/>
        <end position="528"/>
    </location>
</feature>
<proteinExistence type="predicted"/>
<feature type="region of interest" description="Disordered" evidence="1">
    <location>
        <begin position="446"/>
        <end position="468"/>
    </location>
</feature>
<reference evidence="3 4" key="1">
    <citation type="journal article" date="2016" name="Genome Announc.">
        <title>Complete genome sequence of the hyperthermophilic and piezophilic archaeon Thermococcus barophilus Ch5, capable of growth at the expense of hydrogenogenesis from carbon monoxide and formate.</title>
        <authorList>
            <person name="Oger P."/>
            <person name="Sokolova T.G."/>
            <person name="Kozhevnikova D.A."/>
            <person name="Taranov E.A."/>
            <person name="Vannier P."/>
            <person name="Lee H.S."/>
            <person name="Kwon K.K."/>
            <person name="Kang S.G."/>
            <person name="Lee J.H."/>
            <person name="Bonch-Osmolovskaya E.A."/>
            <person name="Lebedinsky A.V."/>
        </authorList>
    </citation>
    <scope>NUCLEOTIDE SEQUENCE [LARGE SCALE GENOMIC DNA]</scope>
    <source>
        <strain evidence="4">Ch5</strain>
    </source>
</reference>
<feature type="compositionally biased region" description="Basic and acidic residues" evidence="1">
    <location>
        <begin position="530"/>
        <end position="541"/>
    </location>
</feature>
<keyword evidence="2" id="KW-0812">Transmembrane</keyword>
<name>A0A0S1XDF3_THEBA</name>
<dbReference type="GeneID" id="26137126"/>